<sequence>MDAATFAAASAIPRWPAKASKDYINARNDLLKKEYELRAHIERVAALRRSLPKGALMRPYDFDEGSFNSDGSKPARKTSLADLAADGRSVVLYHFMYDPEDEKPCGMCSMIVDSFNGVGKHLAQNVNFAVVGKAELPKLQTWAQKRGWKNIRILSSHGTTFNADMNVERPVWAKDCKQMPGVSVFKKDEEGNVRHVYTAYPCIEPKSERGLDLLATTYNVLDLTPEGRGQWYATNEYV</sequence>
<proteinExistence type="predicted"/>
<dbReference type="HOGENOM" id="CLU_066898_0_0_1"/>
<name>A0A0D1YGE3_9PEZI</name>
<dbReference type="Pfam" id="PF05988">
    <property type="entry name" value="DUF899"/>
    <property type="match status" value="1"/>
</dbReference>
<protein>
    <recommendedName>
        <fullName evidence="3">Thioredoxin domain-containing protein</fullName>
    </recommendedName>
</protein>
<evidence type="ECO:0000313" key="1">
    <source>
        <dbReference type="EMBL" id="KIV99866.1"/>
    </source>
</evidence>
<organism evidence="1 2">
    <name type="scientific">Verruconis gallopava</name>
    <dbReference type="NCBI Taxonomy" id="253628"/>
    <lineage>
        <taxon>Eukaryota</taxon>
        <taxon>Fungi</taxon>
        <taxon>Dikarya</taxon>
        <taxon>Ascomycota</taxon>
        <taxon>Pezizomycotina</taxon>
        <taxon>Dothideomycetes</taxon>
        <taxon>Pleosporomycetidae</taxon>
        <taxon>Venturiales</taxon>
        <taxon>Sympoventuriaceae</taxon>
        <taxon>Verruconis</taxon>
    </lineage>
</organism>
<dbReference type="OrthoDB" id="3503208at2759"/>
<dbReference type="InParanoid" id="A0A0D1YGE3"/>
<dbReference type="InterPro" id="IPR036249">
    <property type="entry name" value="Thioredoxin-like_sf"/>
</dbReference>
<evidence type="ECO:0000313" key="2">
    <source>
        <dbReference type="Proteomes" id="UP000053259"/>
    </source>
</evidence>
<gene>
    <name evidence="1" type="ORF">PV09_08534</name>
</gene>
<dbReference type="AlphaFoldDB" id="A0A0D1YGE3"/>
<dbReference type="SUPFAM" id="SSF52833">
    <property type="entry name" value="Thioredoxin-like"/>
    <property type="match status" value="1"/>
</dbReference>
<dbReference type="STRING" id="253628.A0A0D1YGE3"/>
<reference evidence="1 2" key="1">
    <citation type="submission" date="2015-01" db="EMBL/GenBank/DDBJ databases">
        <title>The Genome Sequence of Ochroconis gallopava CBS43764.</title>
        <authorList>
            <consortium name="The Broad Institute Genomics Platform"/>
            <person name="Cuomo C."/>
            <person name="de Hoog S."/>
            <person name="Gorbushina A."/>
            <person name="Stielow B."/>
            <person name="Teixiera M."/>
            <person name="Abouelleil A."/>
            <person name="Chapman S.B."/>
            <person name="Priest M."/>
            <person name="Young S.K."/>
            <person name="Wortman J."/>
            <person name="Nusbaum C."/>
            <person name="Birren B."/>
        </authorList>
    </citation>
    <scope>NUCLEOTIDE SEQUENCE [LARGE SCALE GENOMIC DNA]</scope>
    <source>
        <strain evidence="1 2">CBS 43764</strain>
    </source>
</reference>
<dbReference type="GeneID" id="27316507"/>
<dbReference type="Proteomes" id="UP000053259">
    <property type="component" value="Unassembled WGS sequence"/>
</dbReference>
<dbReference type="VEuPathDB" id="FungiDB:PV09_08534"/>
<dbReference type="InterPro" id="IPR010296">
    <property type="entry name" value="DUF899_thioredox"/>
</dbReference>
<evidence type="ECO:0008006" key="3">
    <source>
        <dbReference type="Google" id="ProtNLM"/>
    </source>
</evidence>
<accession>A0A0D1YGE3</accession>
<keyword evidence="2" id="KW-1185">Reference proteome</keyword>
<dbReference type="RefSeq" id="XP_016209736.1">
    <property type="nucleotide sequence ID" value="XM_016362451.1"/>
</dbReference>
<dbReference type="Gene3D" id="3.40.30.10">
    <property type="entry name" value="Glutaredoxin"/>
    <property type="match status" value="1"/>
</dbReference>
<dbReference type="EMBL" id="KN847570">
    <property type="protein sequence ID" value="KIV99866.1"/>
    <property type="molecule type" value="Genomic_DNA"/>
</dbReference>